<name>A0A7S4AB02_9STRA</name>
<accession>A0A7S4AB02</accession>
<evidence type="ECO:0000313" key="1">
    <source>
        <dbReference type="EMBL" id="CAE0709687.1"/>
    </source>
</evidence>
<dbReference type="SUPFAM" id="SSF53335">
    <property type="entry name" value="S-adenosyl-L-methionine-dependent methyltransferases"/>
    <property type="match status" value="1"/>
</dbReference>
<dbReference type="EMBL" id="HBIX01003161">
    <property type="protein sequence ID" value="CAE0709687.1"/>
    <property type="molecule type" value="Transcribed_RNA"/>
</dbReference>
<dbReference type="Gene3D" id="3.40.50.150">
    <property type="entry name" value="Vaccinia Virus protein VP39"/>
    <property type="match status" value="1"/>
</dbReference>
<organism evidence="1">
    <name type="scientific">Pseudo-nitzschia australis</name>
    <dbReference type="NCBI Taxonomy" id="44445"/>
    <lineage>
        <taxon>Eukaryota</taxon>
        <taxon>Sar</taxon>
        <taxon>Stramenopiles</taxon>
        <taxon>Ochrophyta</taxon>
        <taxon>Bacillariophyta</taxon>
        <taxon>Bacillariophyceae</taxon>
        <taxon>Bacillariophycidae</taxon>
        <taxon>Bacillariales</taxon>
        <taxon>Bacillariaceae</taxon>
        <taxon>Pseudo-nitzschia</taxon>
    </lineage>
</organism>
<evidence type="ECO:0008006" key="2">
    <source>
        <dbReference type="Google" id="ProtNLM"/>
    </source>
</evidence>
<gene>
    <name evidence="1" type="ORF">PAUS00366_LOCUS2407</name>
</gene>
<reference evidence="1" key="1">
    <citation type="submission" date="2021-01" db="EMBL/GenBank/DDBJ databases">
        <authorList>
            <person name="Corre E."/>
            <person name="Pelletier E."/>
            <person name="Niang G."/>
            <person name="Scheremetjew M."/>
            <person name="Finn R."/>
            <person name="Kale V."/>
            <person name="Holt S."/>
            <person name="Cochrane G."/>
            <person name="Meng A."/>
            <person name="Brown T."/>
            <person name="Cohen L."/>
        </authorList>
    </citation>
    <scope>NUCLEOTIDE SEQUENCE</scope>
    <source>
        <strain evidence="1">10249 10 AB</strain>
    </source>
</reference>
<dbReference type="AlphaFoldDB" id="A0A7S4AB02"/>
<proteinExistence type="predicted"/>
<protein>
    <recommendedName>
        <fullName evidence="2">Histone H3-K79 methyltransferase</fullName>
    </recommendedName>
</protein>
<sequence length="302" mass="33633">MEEQGVFVLQTPVVCDPVASFNCLVSSGRGDQEFTHLVDVLPVTAHCGFNLERWCRSDLILSRYWTPKDGIDDIFFQDDSGDGNHYKSERHHLTYGEVTPLGVRQLAYEMGIAKCDDGEYQTSLFGNGNTENNNDDDGIVFYDLGSGVGRLVTQIYMDQPDRVIKAIGVELAEERHKTGTNALNGIMEEEYLFGAGTFDGTAKYNDGISTAQFSIQLIHGDATEVDLDSATTHVFISSLCLPKSVLLTIQEKLLHLPKIRVIAALNRLDMMHQLGEEKWHERDAPIQMSWGAGTAKLYHKVT</sequence>
<dbReference type="InterPro" id="IPR029063">
    <property type="entry name" value="SAM-dependent_MTases_sf"/>
</dbReference>